<sequence>MAPDAILTNRSRCPKSYVRKYIKQRCSCTFSTLRSGYQSLQICTYVSSIRLLAHGGSPMRAERESGLWKEYMACR</sequence>
<feature type="non-terminal residue" evidence="1">
    <location>
        <position position="75"/>
    </location>
</feature>
<protein>
    <submittedName>
        <fullName evidence="1">Uncharacterized protein</fullName>
    </submittedName>
</protein>
<dbReference type="Proteomes" id="UP000320762">
    <property type="component" value="Unassembled WGS sequence"/>
</dbReference>
<organism evidence="1 2">
    <name type="scientific">Schizophyllum amplum</name>
    <dbReference type="NCBI Taxonomy" id="97359"/>
    <lineage>
        <taxon>Eukaryota</taxon>
        <taxon>Fungi</taxon>
        <taxon>Dikarya</taxon>
        <taxon>Basidiomycota</taxon>
        <taxon>Agaricomycotina</taxon>
        <taxon>Agaricomycetes</taxon>
        <taxon>Agaricomycetidae</taxon>
        <taxon>Agaricales</taxon>
        <taxon>Schizophyllaceae</taxon>
        <taxon>Schizophyllum</taxon>
    </lineage>
</organism>
<dbReference type="AlphaFoldDB" id="A0A550BUS7"/>
<evidence type="ECO:0000313" key="2">
    <source>
        <dbReference type="Proteomes" id="UP000320762"/>
    </source>
</evidence>
<accession>A0A550BUS7</accession>
<evidence type="ECO:0000313" key="1">
    <source>
        <dbReference type="EMBL" id="TRM56266.1"/>
    </source>
</evidence>
<reference evidence="1 2" key="1">
    <citation type="journal article" date="2019" name="New Phytol.">
        <title>Comparative genomics reveals unique wood-decay strategies and fruiting body development in the Schizophyllaceae.</title>
        <authorList>
            <person name="Almasi E."/>
            <person name="Sahu N."/>
            <person name="Krizsan K."/>
            <person name="Balint B."/>
            <person name="Kovacs G.M."/>
            <person name="Kiss B."/>
            <person name="Cseklye J."/>
            <person name="Drula E."/>
            <person name="Henrissat B."/>
            <person name="Nagy I."/>
            <person name="Chovatia M."/>
            <person name="Adam C."/>
            <person name="LaButti K."/>
            <person name="Lipzen A."/>
            <person name="Riley R."/>
            <person name="Grigoriev I.V."/>
            <person name="Nagy L.G."/>
        </authorList>
    </citation>
    <scope>NUCLEOTIDE SEQUENCE [LARGE SCALE GENOMIC DNA]</scope>
    <source>
        <strain evidence="1 2">NL-1724</strain>
    </source>
</reference>
<keyword evidence="2" id="KW-1185">Reference proteome</keyword>
<name>A0A550BUS7_9AGAR</name>
<dbReference type="EMBL" id="VDMD01000076">
    <property type="protein sequence ID" value="TRM56266.1"/>
    <property type="molecule type" value="Genomic_DNA"/>
</dbReference>
<gene>
    <name evidence="1" type="ORF">BD626DRAFT_520340</name>
</gene>
<comment type="caution">
    <text evidence="1">The sequence shown here is derived from an EMBL/GenBank/DDBJ whole genome shotgun (WGS) entry which is preliminary data.</text>
</comment>
<proteinExistence type="predicted"/>